<sequence>YEEPIKKILEKAFIPHKTKENKIFFSKSMNFIYKTIFNLEDKNSIEIENADNVFTYFYKVSLLKIKNKAPYFMGSRMGRPEKSERKSMKGIHALFPLSDVVGSSRLFEKAMGYSARKKNENETIPKKSNSFEMESKRNIVETGKIKIDICRKKCSKCGKSSIFNICQNCGAHTSFFALKIPFSMG</sequence>
<dbReference type="GO" id="GO:0003677">
    <property type="term" value="F:DNA binding"/>
    <property type="evidence" value="ECO:0007669"/>
    <property type="project" value="InterPro"/>
</dbReference>
<dbReference type="PANTHER" id="PTHR42210:SF1">
    <property type="entry name" value="DNA POLYMERASE II LARGE SUBUNIT"/>
    <property type="match status" value="1"/>
</dbReference>
<reference evidence="2" key="1">
    <citation type="journal article" date="2014" name="Front. Microbiol.">
        <title>High frequency of phylogenetically diverse reductive dehalogenase-homologous genes in deep subseafloor sedimentary metagenomes.</title>
        <authorList>
            <person name="Kawai M."/>
            <person name="Futagami T."/>
            <person name="Toyoda A."/>
            <person name="Takaki Y."/>
            <person name="Nishi S."/>
            <person name="Hori S."/>
            <person name="Arai W."/>
            <person name="Tsubouchi T."/>
            <person name="Morono Y."/>
            <person name="Uchiyama I."/>
            <person name="Ito T."/>
            <person name="Fujiyama A."/>
            <person name="Inagaki F."/>
            <person name="Takami H."/>
        </authorList>
    </citation>
    <scope>NUCLEOTIDE SEQUENCE</scope>
    <source>
        <strain evidence="2">Expedition CK06-06</strain>
    </source>
</reference>
<dbReference type="InterPro" id="IPR056171">
    <property type="entry name" value="PolC_DP2_central_dom"/>
</dbReference>
<accession>X1A5C2</accession>
<name>X1A5C2_9ZZZZ</name>
<feature type="domain" description="DNA polymerase II large subunit DP2 central" evidence="1">
    <location>
        <begin position="136"/>
        <end position="175"/>
    </location>
</feature>
<feature type="non-terminal residue" evidence="2">
    <location>
        <position position="1"/>
    </location>
</feature>
<dbReference type="EMBL" id="BART01005592">
    <property type="protein sequence ID" value="GAG67953.1"/>
    <property type="molecule type" value="Genomic_DNA"/>
</dbReference>
<comment type="caution">
    <text evidence="2">The sequence shown here is derived from an EMBL/GenBank/DDBJ whole genome shotgun (WGS) entry which is preliminary data.</text>
</comment>
<evidence type="ECO:0000313" key="2">
    <source>
        <dbReference type="EMBL" id="GAG67953.1"/>
    </source>
</evidence>
<gene>
    <name evidence="2" type="ORF">S01H4_12857</name>
</gene>
<protein>
    <recommendedName>
        <fullName evidence="1">DNA polymerase II large subunit DP2 central domain-containing protein</fullName>
    </recommendedName>
</protein>
<feature type="domain" description="DNA polymerase II large subunit DP2 central" evidence="1">
    <location>
        <begin position="2"/>
        <end position="120"/>
    </location>
</feature>
<proteinExistence type="predicted"/>
<organism evidence="2">
    <name type="scientific">marine sediment metagenome</name>
    <dbReference type="NCBI Taxonomy" id="412755"/>
    <lineage>
        <taxon>unclassified sequences</taxon>
        <taxon>metagenomes</taxon>
        <taxon>ecological metagenomes</taxon>
    </lineage>
</organism>
<dbReference type="GO" id="GO:0003887">
    <property type="term" value="F:DNA-directed DNA polymerase activity"/>
    <property type="evidence" value="ECO:0007669"/>
    <property type="project" value="InterPro"/>
</dbReference>
<feature type="non-terminal residue" evidence="2">
    <location>
        <position position="185"/>
    </location>
</feature>
<dbReference type="PANTHER" id="PTHR42210">
    <property type="entry name" value="DNA POLYMERASE II LARGE SUBUNIT"/>
    <property type="match status" value="1"/>
</dbReference>
<dbReference type="InterPro" id="IPR004475">
    <property type="entry name" value="PolC_DP2"/>
</dbReference>
<evidence type="ECO:0000259" key="1">
    <source>
        <dbReference type="Pfam" id="PF24844"/>
    </source>
</evidence>
<dbReference type="GO" id="GO:0006260">
    <property type="term" value="P:DNA replication"/>
    <property type="evidence" value="ECO:0007669"/>
    <property type="project" value="InterPro"/>
</dbReference>
<dbReference type="Pfam" id="PF24844">
    <property type="entry name" value="PolC_DP2_central"/>
    <property type="match status" value="2"/>
</dbReference>
<dbReference type="AlphaFoldDB" id="X1A5C2"/>